<dbReference type="InterPro" id="IPR027417">
    <property type="entry name" value="P-loop_NTPase"/>
</dbReference>
<dbReference type="PANTHER" id="PTHR43335:SF4">
    <property type="entry name" value="ABC TRANSPORTER, ATP-BINDING PROTEIN"/>
    <property type="match status" value="1"/>
</dbReference>
<dbReference type="SUPFAM" id="SSF52540">
    <property type="entry name" value="P-loop containing nucleoside triphosphate hydrolases"/>
    <property type="match status" value="1"/>
</dbReference>
<accession>A0ABU0CWD7</accession>
<dbReference type="EMBL" id="JAUSUQ010000017">
    <property type="protein sequence ID" value="MDQ0340721.1"/>
    <property type="molecule type" value="Genomic_DNA"/>
</dbReference>
<gene>
    <name evidence="6" type="ORF">J2S00_003547</name>
</gene>
<organism evidence="6 7">
    <name type="scientific">Caldalkalibacillus uzonensis</name>
    <dbReference type="NCBI Taxonomy" id="353224"/>
    <lineage>
        <taxon>Bacteria</taxon>
        <taxon>Bacillati</taxon>
        <taxon>Bacillota</taxon>
        <taxon>Bacilli</taxon>
        <taxon>Bacillales</taxon>
        <taxon>Bacillaceae</taxon>
        <taxon>Caldalkalibacillus</taxon>
    </lineage>
</organism>
<proteinExistence type="inferred from homology"/>
<dbReference type="PROSITE" id="PS00211">
    <property type="entry name" value="ABC_TRANSPORTER_1"/>
    <property type="match status" value="1"/>
</dbReference>
<keyword evidence="2" id="KW-0813">Transport</keyword>
<dbReference type="PROSITE" id="PS50893">
    <property type="entry name" value="ABC_TRANSPORTER_2"/>
    <property type="match status" value="1"/>
</dbReference>
<evidence type="ECO:0000259" key="5">
    <source>
        <dbReference type="PROSITE" id="PS50893"/>
    </source>
</evidence>
<keyword evidence="4 6" id="KW-0067">ATP-binding</keyword>
<evidence type="ECO:0000256" key="1">
    <source>
        <dbReference type="ARBA" id="ARBA00005417"/>
    </source>
</evidence>
<dbReference type="PANTHER" id="PTHR43335">
    <property type="entry name" value="ABC TRANSPORTER, ATP-BINDING PROTEIN"/>
    <property type="match status" value="1"/>
</dbReference>
<comment type="similarity">
    <text evidence="1">Belongs to the ABC transporter superfamily.</text>
</comment>
<keyword evidence="3" id="KW-0547">Nucleotide-binding</keyword>
<reference evidence="6 7" key="1">
    <citation type="submission" date="2023-07" db="EMBL/GenBank/DDBJ databases">
        <title>Genomic Encyclopedia of Type Strains, Phase IV (KMG-IV): sequencing the most valuable type-strain genomes for metagenomic binning, comparative biology and taxonomic classification.</title>
        <authorList>
            <person name="Goeker M."/>
        </authorList>
    </citation>
    <scope>NUCLEOTIDE SEQUENCE [LARGE SCALE GENOMIC DNA]</scope>
    <source>
        <strain evidence="6 7">DSM 17740</strain>
    </source>
</reference>
<evidence type="ECO:0000256" key="3">
    <source>
        <dbReference type="ARBA" id="ARBA00022741"/>
    </source>
</evidence>
<keyword evidence="7" id="KW-1185">Reference proteome</keyword>
<evidence type="ECO:0000313" key="7">
    <source>
        <dbReference type="Proteomes" id="UP001232445"/>
    </source>
</evidence>
<evidence type="ECO:0000256" key="2">
    <source>
        <dbReference type="ARBA" id="ARBA00022448"/>
    </source>
</evidence>
<feature type="domain" description="ABC transporter" evidence="5">
    <location>
        <begin position="6"/>
        <end position="234"/>
    </location>
</feature>
<dbReference type="Proteomes" id="UP001232445">
    <property type="component" value="Unassembled WGS sequence"/>
</dbReference>
<dbReference type="InterPro" id="IPR017871">
    <property type="entry name" value="ABC_transporter-like_CS"/>
</dbReference>
<name>A0ABU0CWD7_9BACI</name>
<dbReference type="InterPro" id="IPR003439">
    <property type="entry name" value="ABC_transporter-like_ATP-bd"/>
</dbReference>
<comment type="caution">
    <text evidence="6">The sequence shown here is derived from an EMBL/GenBank/DDBJ whole genome shotgun (WGS) entry which is preliminary data.</text>
</comment>
<protein>
    <submittedName>
        <fullName evidence="6">ABC-2 type transport system ATP-binding protein</fullName>
    </submittedName>
</protein>
<dbReference type="InterPro" id="IPR003593">
    <property type="entry name" value="AAA+_ATPase"/>
</dbReference>
<sequence>MMEPVCRLDHVSKIIGSKTIIEDISLDIYPGEVFGLLGPNGAGKTTTMRMMVGLMSMSKGNILIQGHSIRDHFEQAIAHVGAIIEQPQLYNYLTGYENLIHFARMAEHVTDDRIEEIVELVGLADRIDDKVKTYSLGMRQRLGLAQALLHSPSLLILDEPTNGLDPAGIREIRNYLRRLAQEEGVSVVVSSHLLAEMQLMCDRIAIIDKGKLLDVQSVETFLNSAHQHMITFTVDPLHQAVQVMEDHAVPVRHVTDHEFKVMLEKEQIPDVVQHLVQAKVKIYGIRPAGEKTLEERFLEMTGGKAQ</sequence>
<dbReference type="Pfam" id="PF00005">
    <property type="entry name" value="ABC_tran"/>
    <property type="match status" value="1"/>
</dbReference>
<evidence type="ECO:0000313" key="6">
    <source>
        <dbReference type="EMBL" id="MDQ0340721.1"/>
    </source>
</evidence>
<dbReference type="SMART" id="SM00382">
    <property type="entry name" value="AAA"/>
    <property type="match status" value="1"/>
</dbReference>
<dbReference type="GO" id="GO:0005524">
    <property type="term" value="F:ATP binding"/>
    <property type="evidence" value="ECO:0007669"/>
    <property type="project" value="UniProtKB-KW"/>
</dbReference>
<evidence type="ECO:0000256" key="4">
    <source>
        <dbReference type="ARBA" id="ARBA00022840"/>
    </source>
</evidence>
<dbReference type="Gene3D" id="3.40.50.300">
    <property type="entry name" value="P-loop containing nucleotide triphosphate hydrolases"/>
    <property type="match status" value="1"/>
</dbReference>